<keyword evidence="4" id="KW-1133">Transmembrane helix</keyword>
<keyword evidence="8" id="KW-1185">Reference proteome</keyword>
<dbReference type="EC" id="2.4.1.145" evidence="7"/>
<evidence type="ECO:0000256" key="4">
    <source>
        <dbReference type="SAM" id="Phobius"/>
    </source>
</evidence>
<dbReference type="InterPro" id="IPR056576">
    <property type="entry name" value="MGAT4_A/B/C_C"/>
</dbReference>
<keyword evidence="4" id="KW-0472">Membrane</keyword>
<evidence type="ECO:0000259" key="5">
    <source>
        <dbReference type="Pfam" id="PF04666"/>
    </source>
</evidence>
<dbReference type="GO" id="GO:0008454">
    <property type="term" value="F:alpha-1,3-mannosylglycoprotein 4-beta-N-acetylglucosaminyltransferase activity"/>
    <property type="evidence" value="ECO:0007669"/>
    <property type="project" value="UniProtKB-EC"/>
</dbReference>
<dbReference type="Pfam" id="PF04666">
    <property type="entry name" value="MGAT4_cons"/>
    <property type="match status" value="1"/>
</dbReference>
<dbReference type="InterPro" id="IPR006759">
    <property type="entry name" value="Glyco_transf_54"/>
</dbReference>
<dbReference type="EMBL" id="CAJPWZ010002367">
    <property type="protein sequence ID" value="CAG2236781.1"/>
    <property type="molecule type" value="Genomic_DNA"/>
</dbReference>
<keyword evidence="2 7" id="KW-0328">Glycosyltransferase</keyword>
<keyword evidence="3 7" id="KW-0808">Transferase</keyword>
<dbReference type="PANTHER" id="PTHR12062">
    <property type="entry name" value="N-ACETYLGLUCOSAMINYLTRANSFERASE VI"/>
    <property type="match status" value="1"/>
</dbReference>
<feature type="transmembrane region" description="Helical" evidence="4">
    <location>
        <begin position="20"/>
        <end position="37"/>
    </location>
</feature>
<dbReference type="Gene3D" id="2.60.120.260">
    <property type="entry name" value="Galactose-binding domain-like"/>
    <property type="match status" value="1"/>
</dbReference>
<organism evidence="7 8">
    <name type="scientific">Mytilus edulis</name>
    <name type="common">Blue mussel</name>
    <dbReference type="NCBI Taxonomy" id="6550"/>
    <lineage>
        <taxon>Eukaryota</taxon>
        <taxon>Metazoa</taxon>
        <taxon>Spiralia</taxon>
        <taxon>Lophotrochozoa</taxon>
        <taxon>Mollusca</taxon>
        <taxon>Bivalvia</taxon>
        <taxon>Autobranchia</taxon>
        <taxon>Pteriomorphia</taxon>
        <taxon>Mytilida</taxon>
        <taxon>Mytiloidea</taxon>
        <taxon>Mytilidae</taxon>
        <taxon>Mytilinae</taxon>
        <taxon>Mytilus</taxon>
    </lineage>
</organism>
<evidence type="ECO:0000313" key="7">
    <source>
        <dbReference type="EMBL" id="CAG2236781.1"/>
    </source>
</evidence>
<dbReference type="Proteomes" id="UP000683360">
    <property type="component" value="Unassembled WGS sequence"/>
</dbReference>
<sequence length="489" mass="57872">MRCSKRNYCYSYGQKVIKGAVILLMLQITVIFTYMHLTVNSTKVFQDRNYNKLYQNMLLSNATKIERLDTANRQSDTAVGFQLKVNRDDALIYGHFRKTKIWKRNRKPKSGFLTIGIPTMQRPGISYLENTLESLIMLTSEQERLEIVIALYMADENQTWVEYTANDLKKKYQKHFDSGFLHIFHYHEQIYPDFNSLYRTFNDATERVIWRSKQNIDYAYMFMYSHNISEYYIQLEDDIQAIPNYFYKIKSFISTMNKKRIKWFCLDFCNLGFVGKLVRNDELLVLAKFLLMFFNDQPGDNLLGYLKHVKTQFKDIRHKPSLFQHVGVVSSLRGKRQFLQDGTLKKKSSKKRFYNDNPPADIETKIETFEKHFPKNPYGLTDEYFWGISPKQGDVFTIKFHKPEQVTGIYIKFGLPEQPDDILSEGKLKVSQNCENWKYIKSIHGHQSVINLDRSYSNWPSKLQCVTIEVTRTQAIWMIIQEISIFTKR</sequence>
<dbReference type="InterPro" id="IPR057279">
    <property type="entry name" value="MGAT4"/>
</dbReference>
<dbReference type="OrthoDB" id="2016523at2759"/>
<evidence type="ECO:0000259" key="6">
    <source>
        <dbReference type="Pfam" id="PF23524"/>
    </source>
</evidence>
<dbReference type="GO" id="GO:0047253">
    <property type="term" value="F:alpha-1,6-mannosylglycoprotein 4-beta-N-acetylglucosaminyltransferase activity"/>
    <property type="evidence" value="ECO:0007669"/>
    <property type="project" value="UniProtKB-EC"/>
</dbReference>
<feature type="domain" description="MGAT4 A/B/C C-terminal" evidence="6">
    <location>
        <begin position="360"/>
        <end position="482"/>
    </location>
</feature>
<evidence type="ECO:0000256" key="3">
    <source>
        <dbReference type="ARBA" id="ARBA00022679"/>
    </source>
</evidence>
<gene>
    <name evidence="7" type="ORF">MEDL_49255</name>
</gene>
<accession>A0A8S3TYX5</accession>
<keyword evidence="4" id="KW-0812">Transmembrane</keyword>
<evidence type="ECO:0000313" key="8">
    <source>
        <dbReference type="Proteomes" id="UP000683360"/>
    </source>
</evidence>
<dbReference type="EC" id="2.4.1.201" evidence="7"/>
<dbReference type="Pfam" id="PF23524">
    <property type="entry name" value="MGAT4A_C"/>
    <property type="match status" value="1"/>
</dbReference>
<feature type="domain" description="MGAT4 conserved region" evidence="5">
    <location>
        <begin position="106"/>
        <end position="341"/>
    </location>
</feature>
<comment type="caution">
    <text evidence="7">The sequence shown here is derived from an EMBL/GenBank/DDBJ whole genome shotgun (WGS) entry which is preliminary data.</text>
</comment>
<dbReference type="AlphaFoldDB" id="A0A8S3TYX5"/>
<dbReference type="GO" id="GO:0006487">
    <property type="term" value="P:protein N-linked glycosylation"/>
    <property type="evidence" value="ECO:0007669"/>
    <property type="project" value="TreeGrafter"/>
</dbReference>
<proteinExistence type="predicted"/>
<protein>
    <submittedName>
        <fullName evidence="7">MGAT4C</fullName>
        <ecNumber evidence="7">2.4.1.145</ecNumber>
        <ecNumber evidence="7">2.4.1.201</ecNumber>
    </submittedName>
</protein>
<reference evidence="7" key="1">
    <citation type="submission" date="2021-03" db="EMBL/GenBank/DDBJ databases">
        <authorList>
            <person name="Bekaert M."/>
        </authorList>
    </citation>
    <scope>NUCLEOTIDE SEQUENCE</scope>
</reference>
<evidence type="ECO:0000256" key="2">
    <source>
        <dbReference type="ARBA" id="ARBA00022676"/>
    </source>
</evidence>
<name>A0A8S3TYX5_MYTED</name>
<comment type="pathway">
    <text evidence="1">Protein modification; protein glycosylation.</text>
</comment>
<dbReference type="PANTHER" id="PTHR12062:SF0">
    <property type="entry name" value="ALPHA-1,3-MANNOSYL-GLYCOPROTEIN 4-BETA-N-ACETYLGLUCOSAMINYLTRANSFERASE B"/>
    <property type="match status" value="1"/>
</dbReference>
<evidence type="ECO:0000256" key="1">
    <source>
        <dbReference type="ARBA" id="ARBA00004922"/>
    </source>
</evidence>